<evidence type="ECO:0000256" key="4">
    <source>
        <dbReference type="ARBA" id="ARBA00023163"/>
    </source>
</evidence>
<reference evidence="8" key="1">
    <citation type="journal article" date="2019" name="Int. J. Syst. Evol. Microbiol.">
        <title>The Global Catalogue of Microorganisms (GCM) 10K type strain sequencing project: providing services to taxonomists for standard genome sequencing and annotation.</title>
        <authorList>
            <consortium name="The Broad Institute Genomics Platform"/>
            <consortium name="The Broad Institute Genome Sequencing Center for Infectious Disease"/>
            <person name="Wu L."/>
            <person name="Ma J."/>
        </authorList>
    </citation>
    <scope>NUCLEOTIDE SEQUENCE [LARGE SCALE GENOMIC DNA]</scope>
    <source>
        <strain evidence="8">CGMCC 1.6375</strain>
    </source>
</reference>
<keyword evidence="2" id="KW-0805">Transcription regulation</keyword>
<dbReference type="InterPro" id="IPR013325">
    <property type="entry name" value="RNA_pol_sigma_r2"/>
</dbReference>
<evidence type="ECO:0000256" key="1">
    <source>
        <dbReference type="ARBA" id="ARBA00010641"/>
    </source>
</evidence>
<dbReference type="InterPro" id="IPR013249">
    <property type="entry name" value="RNA_pol_sigma70_r4_t2"/>
</dbReference>
<evidence type="ECO:0000313" key="8">
    <source>
        <dbReference type="Proteomes" id="UP000632339"/>
    </source>
</evidence>
<dbReference type="Pfam" id="PF04542">
    <property type="entry name" value="Sigma70_r2"/>
    <property type="match status" value="1"/>
</dbReference>
<keyword evidence="3" id="KW-0731">Sigma factor</keyword>
<evidence type="ECO:0000313" key="7">
    <source>
        <dbReference type="EMBL" id="GGM90347.1"/>
    </source>
</evidence>
<evidence type="ECO:0000256" key="2">
    <source>
        <dbReference type="ARBA" id="ARBA00023015"/>
    </source>
</evidence>
<feature type="domain" description="RNA polymerase sigma factor 70 region 4 type 2" evidence="6">
    <location>
        <begin position="170"/>
        <end position="220"/>
    </location>
</feature>
<dbReference type="EMBL" id="BMLI01000001">
    <property type="protein sequence ID" value="GGM90347.1"/>
    <property type="molecule type" value="Genomic_DNA"/>
</dbReference>
<dbReference type="InterPro" id="IPR039425">
    <property type="entry name" value="RNA_pol_sigma-70-like"/>
</dbReference>
<evidence type="ECO:0000259" key="6">
    <source>
        <dbReference type="Pfam" id="PF08281"/>
    </source>
</evidence>
<sequence>MRRRCQEKEYNFLVKISYNNYSDYICVMQSSPDIDDRESNDADSDLESDAALWQGFYQGDADSFEALATHFYPVLLRYGVRLVRDKDFAHDCLQDFFIDLWGRRARLENIRSVRTYLLLSYRRRLFREMQSNGWYKFASELDENLEFDGQFSIEIQLIESETKDENLKKLHHHLSLLTKRQREAIYLRFNQELNYDEIAAIMSINHQSAVNLVYEALKFLRKAWFQALLVSFFTLL</sequence>
<dbReference type="InterPro" id="IPR013324">
    <property type="entry name" value="RNA_pol_sigma_r3/r4-like"/>
</dbReference>
<dbReference type="SUPFAM" id="SSF88946">
    <property type="entry name" value="Sigma2 domain of RNA polymerase sigma factors"/>
    <property type="match status" value="1"/>
</dbReference>
<protein>
    <recommendedName>
        <fullName evidence="9">RNA polymerase sigma factor, sigma-70 family</fullName>
    </recommendedName>
</protein>
<dbReference type="InterPro" id="IPR007627">
    <property type="entry name" value="RNA_pol_sigma70_r2"/>
</dbReference>
<comment type="caution">
    <text evidence="7">The sequence shown here is derived from an EMBL/GenBank/DDBJ whole genome shotgun (WGS) entry which is preliminary data.</text>
</comment>
<dbReference type="SUPFAM" id="SSF88659">
    <property type="entry name" value="Sigma3 and sigma4 domains of RNA polymerase sigma factors"/>
    <property type="match status" value="1"/>
</dbReference>
<proteinExistence type="inferred from homology"/>
<dbReference type="Pfam" id="PF08281">
    <property type="entry name" value="Sigma70_r4_2"/>
    <property type="match status" value="1"/>
</dbReference>
<evidence type="ECO:0008006" key="9">
    <source>
        <dbReference type="Google" id="ProtNLM"/>
    </source>
</evidence>
<evidence type="ECO:0000259" key="5">
    <source>
        <dbReference type="Pfam" id="PF04542"/>
    </source>
</evidence>
<dbReference type="Gene3D" id="1.10.10.10">
    <property type="entry name" value="Winged helix-like DNA-binding domain superfamily/Winged helix DNA-binding domain"/>
    <property type="match status" value="1"/>
</dbReference>
<feature type="domain" description="RNA polymerase sigma-70 region 2" evidence="5">
    <location>
        <begin position="68"/>
        <end position="134"/>
    </location>
</feature>
<dbReference type="Gene3D" id="1.10.1740.10">
    <property type="match status" value="1"/>
</dbReference>
<dbReference type="InterPro" id="IPR036388">
    <property type="entry name" value="WH-like_DNA-bd_sf"/>
</dbReference>
<dbReference type="NCBIfam" id="TIGR02937">
    <property type="entry name" value="sigma70-ECF"/>
    <property type="match status" value="1"/>
</dbReference>
<dbReference type="PANTHER" id="PTHR43133">
    <property type="entry name" value="RNA POLYMERASE ECF-TYPE SIGMA FACTO"/>
    <property type="match status" value="1"/>
</dbReference>
<dbReference type="PANTHER" id="PTHR43133:SF46">
    <property type="entry name" value="RNA POLYMERASE SIGMA-70 FACTOR ECF SUBFAMILY"/>
    <property type="match status" value="1"/>
</dbReference>
<evidence type="ECO:0000256" key="3">
    <source>
        <dbReference type="ARBA" id="ARBA00023082"/>
    </source>
</evidence>
<dbReference type="InterPro" id="IPR014284">
    <property type="entry name" value="RNA_pol_sigma-70_dom"/>
</dbReference>
<accession>A0ABQ2HUF9</accession>
<organism evidence="7 8">
    <name type="scientific">Dyadobacter beijingensis</name>
    <dbReference type="NCBI Taxonomy" id="365489"/>
    <lineage>
        <taxon>Bacteria</taxon>
        <taxon>Pseudomonadati</taxon>
        <taxon>Bacteroidota</taxon>
        <taxon>Cytophagia</taxon>
        <taxon>Cytophagales</taxon>
        <taxon>Spirosomataceae</taxon>
        <taxon>Dyadobacter</taxon>
    </lineage>
</organism>
<keyword evidence="4" id="KW-0804">Transcription</keyword>
<comment type="similarity">
    <text evidence="1">Belongs to the sigma-70 factor family. ECF subfamily.</text>
</comment>
<gene>
    <name evidence="7" type="ORF">GCM10010967_24150</name>
</gene>
<name>A0ABQ2HUF9_9BACT</name>
<keyword evidence="8" id="KW-1185">Reference proteome</keyword>
<dbReference type="Proteomes" id="UP000632339">
    <property type="component" value="Unassembled WGS sequence"/>
</dbReference>